<dbReference type="InterPro" id="IPR036162">
    <property type="entry name" value="Resolvase-like_N_sf"/>
</dbReference>
<name>A0AAQ1MBL2_9FIRM</name>
<protein>
    <submittedName>
        <fullName evidence="2">Resolvase, N terminal domain</fullName>
    </submittedName>
</protein>
<dbReference type="InterPro" id="IPR006119">
    <property type="entry name" value="Resolv_N"/>
</dbReference>
<organism evidence="2 3">
    <name type="scientific">Bittarella massiliensis</name>
    <name type="common">ex Durand et al. 2017</name>
    <dbReference type="NCBI Taxonomy" id="1720313"/>
    <lineage>
        <taxon>Bacteria</taxon>
        <taxon>Bacillati</taxon>
        <taxon>Bacillota</taxon>
        <taxon>Clostridia</taxon>
        <taxon>Eubacteriales</taxon>
        <taxon>Oscillospiraceae</taxon>
        <taxon>Bittarella (ex Durand et al. 2017)</taxon>
    </lineage>
</organism>
<comment type="caution">
    <text evidence="2">The sequence shown here is derived from an EMBL/GenBank/DDBJ whole genome shotgun (WGS) entry which is preliminary data.</text>
</comment>
<feature type="domain" description="Resolvase/invertase-type recombinase catalytic" evidence="1">
    <location>
        <begin position="5"/>
        <end position="129"/>
    </location>
</feature>
<reference evidence="3" key="1">
    <citation type="submission" date="2016-11" db="EMBL/GenBank/DDBJ databases">
        <authorList>
            <person name="Jaros S."/>
            <person name="Januszkiewicz K."/>
            <person name="Wedrychowicz H."/>
        </authorList>
    </citation>
    <scope>NUCLEOTIDE SEQUENCE [LARGE SCALE GENOMIC DNA]</scope>
    <source>
        <strain evidence="3">DSM 4029</strain>
    </source>
</reference>
<sequence length="129" mass="14675">MSEKVLMYARVGNIGQMAEASLDLQLQAVEEFCRQKGYEIVGTKTCVGGGEKAISFLPPLAEEAKQREATMIVTCSMDRFTRDYDSLIKFEDDMRKENIKVLSAEATTEPNEMDKVLQAIFEKFKEYEK</sequence>
<accession>A0AAQ1MBL2</accession>
<dbReference type="RefSeq" id="WP_044992354.1">
    <property type="nucleotide sequence ID" value="NZ_FQVY01000001.1"/>
</dbReference>
<evidence type="ECO:0000313" key="2">
    <source>
        <dbReference type="EMBL" id="SHF74208.1"/>
    </source>
</evidence>
<dbReference type="AlphaFoldDB" id="A0AAQ1MBL2"/>
<dbReference type="GO" id="GO:0003677">
    <property type="term" value="F:DNA binding"/>
    <property type="evidence" value="ECO:0007669"/>
    <property type="project" value="InterPro"/>
</dbReference>
<dbReference type="GO" id="GO:0000150">
    <property type="term" value="F:DNA strand exchange activity"/>
    <property type="evidence" value="ECO:0007669"/>
    <property type="project" value="InterPro"/>
</dbReference>
<dbReference type="Pfam" id="PF00239">
    <property type="entry name" value="Resolvase"/>
    <property type="match status" value="1"/>
</dbReference>
<dbReference type="SUPFAM" id="SSF53041">
    <property type="entry name" value="Resolvase-like"/>
    <property type="match status" value="1"/>
</dbReference>
<evidence type="ECO:0000313" key="3">
    <source>
        <dbReference type="Proteomes" id="UP000184089"/>
    </source>
</evidence>
<evidence type="ECO:0000259" key="1">
    <source>
        <dbReference type="SMART" id="SM00857"/>
    </source>
</evidence>
<proteinExistence type="predicted"/>
<dbReference type="Proteomes" id="UP000184089">
    <property type="component" value="Unassembled WGS sequence"/>
</dbReference>
<dbReference type="SMART" id="SM00857">
    <property type="entry name" value="Resolvase"/>
    <property type="match status" value="1"/>
</dbReference>
<dbReference type="CDD" id="cd00338">
    <property type="entry name" value="Ser_Recombinase"/>
    <property type="match status" value="1"/>
</dbReference>
<gene>
    <name evidence="2" type="ORF">SAMN05444424_0522</name>
</gene>
<dbReference type="EMBL" id="FQVY01000001">
    <property type="protein sequence ID" value="SHF74208.1"/>
    <property type="molecule type" value="Genomic_DNA"/>
</dbReference>
<dbReference type="Gene3D" id="3.40.50.1390">
    <property type="entry name" value="Resolvase, N-terminal catalytic domain"/>
    <property type="match status" value="1"/>
</dbReference>